<evidence type="ECO:0000256" key="11">
    <source>
        <dbReference type="ARBA" id="ARBA00023225"/>
    </source>
</evidence>
<comment type="function">
    <text evidence="12 13">Required for formation of the rod structure in the basal body of the flagellar apparatus. Together with FliI and FliH, may constitute the export apparatus of flagellin.</text>
</comment>
<keyword evidence="14" id="KW-0966">Cell projection</keyword>
<keyword evidence="10 13" id="KW-0472">Membrane</keyword>
<dbReference type="Pfam" id="PF01312">
    <property type="entry name" value="Bac_export_2"/>
    <property type="match status" value="1"/>
</dbReference>
<evidence type="ECO:0000256" key="12">
    <source>
        <dbReference type="ARBA" id="ARBA00025078"/>
    </source>
</evidence>
<dbReference type="InterPro" id="IPR029025">
    <property type="entry name" value="T3SS_substrate_exporter_C"/>
</dbReference>
<feature type="transmembrane region" description="Helical" evidence="13">
    <location>
        <begin position="104"/>
        <end position="134"/>
    </location>
</feature>
<reference evidence="14" key="1">
    <citation type="submission" date="2019-04" db="EMBL/GenBank/DDBJ databases">
        <title>Whole genome sequencing of oral phylogroup 2 treponemes.</title>
        <authorList>
            <person name="Chan Y."/>
            <person name="Zeng H.H."/>
            <person name="Yu X.L."/>
            <person name="Leung W.K."/>
            <person name="Watt R.M."/>
        </authorList>
    </citation>
    <scope>NUCLEOTIDE SEQUENCE</scope>
    <source>
        <strain evidence="14">OMZ 835</strain>
    </source>
</reference>
<dbReference type="PRINTS" id="PR00950">
    <property type="entry name" value="TYPE3IMSPROT"/>
</dbReference>
<evidence type="ECO:0000256" key="3">
    <source>
        <dbReference type="ARBA" id="ARBA00021622"/>
    </source>
</evidence>
<dbReference type="GO" id="GO:0044780">
    <property type="term" value="P:bacterial-type flagellum assembly"/>
    <property type="evidence" value="ECO:0007669"/>
    <property type="project" value="InterPro"/>
</dbReference>
<keyword evidence="4 13" id="KW-0813">Transport</keyword>
<evidence type="ECO:0000256" key="1">
    <source>
        <dbReference type="ARBA" id="ARBA00004651"/>
    </source>
</evidence>
<evidence type="ECO:0000256" key="5">
    <source>
        <dbReference type="ARBA" id="ARBA00022475"/>
    </source>
</evidence>
<evidence type="ECO:0000313" key="15">
    <source>
        <dbReference type="Proteomes" id="UP001058682"/>
    </source>
</evidence>
<dbReference type="Gene3D" id="3.40.1690.10">
    <property type="entry name" value="secretion proteins EscU"/>
    <property type="match status" value="1"/>
</dbReference>
<evidence type="ECO:0000313" key="14">
    <source>
        <dbReference type="EMBL" id="UTY34451.1"/>
    </source>
</evidence>
<keyword evidence="5 13" id="KW-1003">Cell membrane</keyword>
<dbReference type="InterPro" id="IPR006136">
    <property type="entry name" value="FlhB"/>
</dbReference>
<feature type="transmembrane region" description="Helical" evidence="13">
    <location>
        <begin position="171"/>
        <end position="192"/>
    </location>
</feature>
<organism evidence="14 15">
    <name type="scientific">Treponema putidum</name>
    <dbReference type="NCBI Taxonomy" id="221027"/>
    <lineage>
        <taxon>Bacteria</taxon>
        <taxon>Pseudomonadati</taxon>
        <taxon>Spirochaetota</taxon>
        <taxon>Spirochaetia</taxon>
        <taxon>Spirochaetales</taxon>
        <taxon>Treponemataceae</taxon>
        <taxon>Treponema</taxon>
    </lineage>
</organism>
<feature type="transmembrane region" description="Helical" evidence="13">
    <location>
        <begin position="60"/>
        <end position="81"/>
    </location>
</feature>
<keyword evidence="14" id="KW-0969">Cilium</keyword>
<dbReference type="GO" id="GO:0005886">
    <property type="term" value="C:plasma membrane"/>
    <property type="evidence" value="ECO:0007669"/>
    <property type="project" value="UniProtKB-SubCell"/>
</dbReference>
<dbReference type="AlphaFoldDB" id="A0AAE9MXE4"/>
<evidence type="ECO:0000256" key="7">
    <source>
        <dbReference type="ARBA" id="ARBA00022795"/>
    </source>
</evidence>
<evidence type="ECO:0000256" key="6">
    <source>
        <dbReference type="ARBA" id="ARBA00022692"/>
    </source>
</evidence>
<feature type="transmembrane region" description="Helical" evidence="13">
    <location>
        <begin position="212"/>
        <end position="234"/>
    </location>
</feature>
<sequence>MISEKSLLYLRYFSQEELVLNKKIGLQWFAAEDEGRTEEPTEYKIRKAREEGRVAKSQDLNAAMVVLLPVITLIIMGPYIFKSLMQVISFFFERCTTEEVINGAWFWIFLTYFFKMVFPITAVALISGVLGNIIQNRGFLFSTKPIKPDFKRVTPNFARFFKRAIFSAEGLFNLAKSLFKVVIIGFIGYLVIKNNITKMIALLQSDFTNSIIFIAKTAAQILVYASIALVLLSIPDYFFQRRQFSESLKMSKTEITDEYKELEGDPMIKAQISRQMQAILQKTGIKNVPDADVVITNPTHYAVALQWKQGVMPAPMVISKGVDAVAQNIKRIARENNIPTIENVPLARALYANVDLGQIIPSEYYQSLSIIFLKIYSMKDKQALKRRMEVTR</sequence>
<dbReference type="PANTHER" id="PTHR30531">
    <property type="entry name" value="FLAGELLAR BIOSYNTHETIC PROTEIN FLHB"/>
    <property type="match status" value="1"/>
</dbReference>
<proteinExistence type="inferred from homology"/>
<dbReference type="SUPFAM" id="SSF160544">
    <property type="entry name" value="EscU C-terminal domain-like"/>
    <property type="match status" value="1"/>
</dbReference>
<dbReference type="EMBL" id="CP038804">
    <property type="protein sequence ID" value="UTY34451.1"/>
    <property type="molecule type" value="Genomic_DNA"/>
</dbReference>
<evidence type="ECO:0000256" key="8">
    <source>
        <dbReference type="ARBA" id="ARBA00022927"/>
    </source>
</evidence>
<evidence type="ECO:0000256" key="10">
    <source>
        <dbReference type="ARBA" id="ARBA00023136"/>
    </source>
</evidence>
<dbReference type="Gene3D" id="6.10.250.2080">
    <property type="match status" value="1"/>
</dbReference>
<dbReference type="InterPro" id="IPR006135">
    <property type="entry name" value="T3SS_substrate_exporter"/>
</dbReference>
<name>A0AAE9MXE4_9SPIR</name>
<dbReference type="NCBIfam" id="TIGR00328">
    <property type="entry name" value="flhB"/>
    <property type="match status" value="1"/>
</dbReference>
<keyword evidence="11 13" id="KW-1006">Bacterial flagellum protein export</keyword>
<gene>
    <name evidence="13 14" type="primary">flhB</name>
    <name evidence="14" type="ORF">E4N74_10895</name>
</gene>
<comment type="similarity">
    <text evidence="2 13">Belongs to the type III secretion exporter family.</text>
</comment>
<dbReference type="GO" id="GO:0009306">
    <property type="term" value="P:protein secretion"/>
    <property type="evidence" value="ECO:0007669"/>
    <property type="project" value="InterPro"/>
</dbReference>
<keyword evidence="7 13" id="KW-1005">Bacterial flagellum biogenesis</keyword>
<keyword evidence="8 13" id="KW-0653">Protein transport</keyword>
<evidence type="ECO:0000256" key="4">
    <source>
        <dbReference type="ARBA" id="ARBA00022448"/>
    </source>
</evidence>
<evidence type="ECO:0000256" key="2">
    <source>
        <dbReference type="ARBA" id="ARBA00010690"/>
    </source>
</evidence>
<protein>
    <recommendedName>
        <fullName evidence="3 13">Flagellar biosynthetic protein FlhB</fullName>
    </recommendedName>
</protein>
<dbReference type="RefSeq" id="WP_255817597.1">
    <property type="nucleotide sequence ID" value="NZ_CP038804.1"/>
</dbReference>
<keyword evidence="6 13" id="KW-0812">Transmembrane</keyword>
<evidence type="ECO:0000256" key="9">
    <source>
        <dbReference type="ARBA" id="ARBA00022989"/>
    </source>
</evidence>
<dbReference type="PANTHER" id="PTHR30531:SF12">
    <property type="entry name" value="FLAGELLAR BIOSYNTHETIC PROTEIN FLHB"/>
    <property type="match status" value="1"/>
</dbReference>
<keyword evidence="14" id="KW-0282">Flagellum</keyword>
<accession>A0AAE9MXE4</accession>
<keyword evidence="9 13" id="KW-1133">Transmembrane helix</keyword>
<comment type="subcellular location">
    <subcellularLocation>
        <location evidence="1">Cell membrane</location>
        <topology evidence="1">Multi-pass membrane protein</topology>
    </subcellularLocation>
</comment>
<evidence type="ECO:0000256" key="13">
    <source>
        <dbReference type="RuleBase" id="RU364091"/>
    </source>
</evidence>
<dbReference type="Proteomes" id="UP001058682">
    <property type="component" value="Chromosome"/>
</dbReference>